<dbReference type="AlphaFoldDB" id="L1IDN3"/>
<dbReference type="OrthoDB" id="277931at2759"/>
<gene>
    <name evidence="7" type="ORF">GUITHDRAFT_90610</name>
</gene>
<keyword evidence="9" id="KW-1185">Reference proteome</keyword>
<dbReference type="HOGENOM" id="CLU_1083562_0_0_1"/>
<proteinExistence type="inferred from homology"/>
<dbReference type="PaxDb" id="55529-EKX33935"/>
<evidence type="ECO:0000256" key="5">
    <source>
        <dbReference type="ARBA" id="ARBA00023136"/>
    </source>
</evidence>
<evidence type="ECO:0000256" key="2">
    <source>
        <dbReference type="ARBA" id="ARBA00009824"/>
    </source>
</evidence>
<dbReference type="EnsemblProtists" id="EKX33935">
    <property type="protein sequence ID" value="EKX33935"/>
    <property type="gene ID" value="GUITHDRAFT_90610"/>
</dbReference>
<evidence type="ECO:0000313" key="7">
    <source>
        <dbReference type="EMBL" id="EKX33935.1"/>
    </source>
</evidence>
<evidence type="ECO:0000313" key="8">
    <source>
        <dbReference type="EnsemblProtists" id="EKX33935"/>
    </source>
</evidence>
<keyword evidence="5" id="KW-0472">Membrane</keyword>
<dbReference type="SUPFAM" id="SSF53474">
    <property type="entry name" value="alpha/beta-Hydrolases"/>
    <property type="match status" value="1"/>
</dbReference>
<keyword evidence="4" id="KW-1133">Transmembrane helix</keyword>
<dbReference type="InterPro" id="IPR007941">
    <property type="entry name" value="DUF726"/>
</dbReference>
<dbReference type="EMBL" id="JH993124">
    <property type="protein sequence ID" value="EKX33935.1"/>
    <property type="molecule type" value="Genomic_DNA"/>
</dbReference>
<evidence type="ECO:0000256" key="3">
    <source>
        <dbReference type="ARBA" id="ARBA00022692"/>
    </source>
</evidence>
<dbReference type="Proteomes" id="UP000011087">
    <property type="component" value="Unassembled WGS sequence"/>
</dbReference>
<name>L1IDN3_GUITC</name>
<feature type="region of interest" description="Disordered" evidence="6">
    <location>
        <begin position="234"/>
        <end position="257"/>
    </location>
</feature>
<organism evidence="7">
    <name type="scientific">Guillardia theta (strain CCMP2712)</name>
    <name type="common">Cryptophyte</name>
    <dbReference type="NCBI Taxonomy" id="905079"/>
    <lineage>
        <taxon>Eukaryota</taxon>
        <taxon>Cryptophyceae</taxon>
        <taxon>Pyrenomonadales</taxon>
        <taxon>Geminigeraceae</taxon>
        <taxon>Guillardia</taxon>
    </lineage>
</organism>
<evidence type="ECO:0000256" key="6">
    <source>
        <dbReference type="SAM" id="MobiDB-lite"/>
    </source>
</evidence>
<comment type="subcellular location">
    <subcellularLocation>
        <location evidence="1">Membrane</location>
        <topology evidence="1">Multi-pass membrane protein</topology>
    </subcellularLocation>
</comment>
<dbReference type="KEGG" id="gtt:GUITHDRAFT_90610"/>
<protein>
    <recommendedName>
        <fullName evidence="10">DUF726 domain-containing protein</fullName>
    </recommendedName>
</protein>
<sequence length="257" mass="28078">MQNYLKSEVKSWAVQTAGDLVLGAAFASLTWPRKLISWSGWIDNTWAMVQIRADQAGEMLANTLMKRAHGYRPITLVGFGMGARLIFKCLLHLAKNGAQGRGIVETAICLGTPDTSNPQDWETAASVCGHRLVNGFCQNDWVLGFIYRAGQLLRTVAGLQAIQPVEGKELHPALENLDLTGAVMGHWDYRDKLPELVRMCGLSTGVSDPPPPPAELTDIATSFRSAMSEKMASLRTVVPSRDKEGKEKEGSKGKEAR</sequence>
<keyword evidence="3" id="KW-0812">Transmembrane</keyword>
<evidence type="ECO:0008006" key="10">
    <source>
        <dbReference type="Google" id="ProtNLM"/>
    </source>
</evidence>
<dbReference type="eggNOG" id="KOG2385">
    <property type="taxonomic scope" value="Eukaryota"/>
</dbReference>
<feature type="compositionally biased region" description="Basic and acidic residues" evidence="6">
    <location>
        <begin position="240"/>
        <end position="257"/>
    </location>
</feature>
<dbReference type="PANTHER" id="PTHR17920:SF3">
    <property type="entry name" value="TRANSMEMBRANE AND COILED-COIL DOMAIN-CONTAINING PROTEIN 4"/>
    <property type="match status" value="1"/>
</dbReference>
<reference evidence="7 9" key="1">
    <citation type="journal article" date="2012" name="Nature">
        <title>Algal genomes reveal evolutionary mosaicism and the fate of nucleomorphs.</title>
        <authorList>
            <consortium name="DOE Joint Genome Institute"/>
            <person name="Curtis B.A."/>
            <person name="Tanifuji G."/>
            <person name="Burki F."/>
            <person name="Gruber A."/>
            <person name="Irimia M."/>
            <person name="Maruyama S."/>
            <person name="Arias M.C."/>
            <person name="Ball S.G."/>
            <person name="Gile G.H."/>
            <person name="Hirakawa Y."/>
            <person name="Hopkins J.F."/>
            <person name="Kuo A."/>
            <person name="Rensing S.A."/>
            <person name="Schmutz J."/>
            <person name="Symeonidi A."/>
            <person name="Elias M."/>
            <person name="Eveleigh R.J."/>
            <person name="Herman E.K."/>
            <person name="Klute M.J."/>
            <person name="Nakayama T."/>
            <person name="Obornik M."/>
            <person name="Reyes-Prieto A."/>
            <person name="Armbrust E.V."/>
            <person name="Aves S.J."/>
            <person name="Beiko R.G."/>
            <person name="Coutinho P."/>
            <person name="Dacks J.B."/>
            <person name="Durnford D.G."/>
            <person name="Fast N.M."/>
            <person name="Green B.R."/>
            <person name="Grisdale C.J."/>
            <person name="Hempel F."/>
            <person name="Henrissat B."/>
            <person name="Hoppner M.P."/>
            <person name="Ishida K."/>
            <person name="Kim E."/>
            <person name="Koreny L."/>
            <person name="Kroth P.G."/>
            <person name="Liu Y."/>
            <person name="Malik S.B."/>
            <person name="Maier U.G."/>
            <person name="McRose D."/>
            <person name="Mock T."/>
            <person name="Neilson J.A."/>
            <person name="Onodera N.T."/>
            <person name="Poole A.M."/>
            <person name="Pritham E.J."/>
            <person name="Richards T.A."/>
            <person name="Rocap G."/>
            <person name="Roy S.W."/>
            <person name="Sarai C."/>
            <person name="Schaack S."/>
            <person name="Shirato S."/>
            <person name="Slamovits C.H."/>
            <person name="Spencer D.F."/>
            <person name="Suzuki S."/>
            <person name="Worden A.Z."/>
            <person name="Zauner S."/>
            <person name="Barry K."/>
            <person name="Bell C."/>
            <person name="Bharti A.K."/>
            <person name="Crow J.A."/>
            <person name="Grimwood J."/>
            <person name="Kramer R."/>
            <person name="Lindquist E."/>
            <person name="Lucas S."/>
            <person name="Salamov A."/>
            <person name="McFadden G.I."/>
            <person name="Lane C.E."/>
            <person name="Keeling P.J."/>
            <person name="Gray M.W."/>
            <person name="Grigoriev I.V."/>
            <person name="Archibald J.M."/>
        </authorList>
    </citation>
    <scope>NUCLEOTIDE SEQUENCE</scope>
    <source>
        <strain evidence="7 9">CCMP2712</strain>
    </source>
</reference>
<evidence type="ECO:0000256" key="4">
    <source>
        <dbReference type="ARBA" id="ARBA00022989"/>
    </source>
</evidence>
<reference evidence="8" key="3">
    <citation type="submission" date="2016-03" db="UniProtKB">
        <authorList>
            <consortium name="EnsemblProtists"/>
        </authorList>
    </citation>
    <scope>IDENTIFICATION</scope>
</reference>
<dbReference type="InterPro" id="IPR029058">
    <property type="entry name" value="AB_hydrolase_fold"/>
</dbReference>
<reference evidence="9" key="2">
    <citation type="submission" date="2012-11" db="EMBL/GenBank/DDBJ databases">
        <authorList>
            <person name="Kuo A."/>
            <person name="Curtis B.A."/>
            <person name="Tanifuji G."/>
            <person name="Burki F."/>
            <person name="Gruber A."/>
            <person name="Irimia M."/>
            <person name="Maruyama S."/>
            <person name="Arias M.C."/>
            <person name="Ball S.G."/>
            <person name="Gile G.H."/>
            <person name="Hirakawa Y."/>
            <person name="Hopkins J.F."/>
            <person name="Rensing S.A."/>
            <person name="Schmutz J."/>
            <person name="Symeonidi A."/>
            <person name="Elias M."/>
            <person name="Eveleigh R.J."/>
            <person name="Herman E.K."/>
            <person name="Klute M.J."/>
            <person name="Nakayama T."/>
            <person name="Obornik M."/>
            <person name="Reyes-Prieto A."/>
            <person name="Armbrust E.V."/>
            <person name="Aves S.J."/>
            <person name="Beiko R.G."/>
            <person name="Coutinho P."/>
            <person name="Dacks J.B."/>
            <person name="Durnford D.G."/>
            <person name="Fast N.M."/>
            <person name="Green B.R."/>
            <person name="Grisdale C."/>
            <person name="Hempe F."/>
            <person name="Henrissat B."/>
            <person name="Hoppner M.P."/>
            <person name="Ishida K.-I."/>
            <person name="Kim E."/>
            <person name="Koreny L."/>
            <person name="Kroth P.G."/>
            <person name="Liu Y."/>
            <person name="Malik S.-B."/>
            <person name="Maier U.G."/>
            <person name="McRose D."/>
            <person name="Mock T."/>
            <person name="Neilson J.A."/>
            <person name="Onodera N.T."/>
            <person name="Poole A.M."/>
            <person name="Pritham E.J."/>
            <person name="Richards T.A."/>
            <person name="Rocap G."/>
            <person name="Roy S.W."/>
            <person name="Sarai C."/>
            <person name="Schaack S."/>
            <person name="Shirato S."/>
            <person name="Slamovits C.H."/>
            <person name="Spencer D.F."/>
            <person name="Suzuki S."/>
            <person name="Worden A.Z."/>
            <person name="Zauner S."/>
            <person name="Barry K."/>
            <person name="Bell C."/>
            <person name="Bharti A.K."/>
            <person name="Crow J.A."/>
            <person name="Grimwood J."/>
            <person name="Kramer R."/>
            <person name="Lindquist E."/>
            <person name="Lucas S."/>
            <person name="Salamov A."/>
            <person name="McFadden G.I."/>
            <person name="Lane C.E."/>
            <person name="Keeling P.J."/>
            <person name="Gray M.W."/>
            <person name="Grigoriev I.V."/>
            <person name="Archibald J.M."/>
        </authorList>
    </citation>
    <scope>NUCLEOTIDE SEQUENCE</scope>
    <source>
        <strain evidence="9">CCMP2712</strain>
    </source>
</reference>
<comment type="similarity">
    <text evidence="2">Belongs to the TMCO4 family.</text>
</comment>
<dbReference type="PANTHER" id="PTHR17920">
    <property type="entry name" value="TRANSMEMBRANE AND COILED-COIL DOMAIN-CONTAINING PROTEIN 4 TMCO4"/>
    <property type="match status" value="1"/>
</dbReference>
<accession>L1IDN3</accession>
<evidence type="ECO:0000256" key="1">
    <source>
        <dbReference type="ARBA" id="ARBA00004141"/>
    </source>
</evidence>
<dbReference type="Pfam" id="PF05277">
    <property type="entry name" value="DUF726"/>
    <property type="match status" value="1"/>
</dbReference>
<dbReference type="RefSeq" id="XP_005820915.1">
    <property type="nucleotide sequence ID" value="XM_005820858.1"/>
</dbReference>
<dbReference type="GO" id="GO:0016020">
    <property type="term" value="C:membrane"/>
    <property type="evidence" value="ECO:0007669"/>
    <property type="project" value="UniProtKB-SubCell"/>
</dbReference>
<dbReference type="GeneID" id="17290671"/>
<evidence type="ECO:0000313" key="9">
    <source>
        <dbReference type="Proteomes" id="UP000011087"/>
    </source>
</evidence>